<dbReference type="KEGG" id="lrz:BJI69_05900"/>
<dbReference type="InterPro" id="IPR046703">
    <property type="entry name" value="DUF6776"/>
</dbReference>
<gene>
    <name evidence="1" type="ORF">BJI69_05900</name>
</gene>
<dbReference type="STRING" id="1440763.BJI69_05900"/>
<dbReference type="Pfam" id="PF20567">
    <property type="entry name" value="DUF6776"/>
    <property type="match status" value="1"/>
</dbReference>
<sequence>MASRHPPRFVVRTLADTVREGRKRALLLGLWAASLVVVGLFVWMLTSHGPAAVTSRTGARALGEENEDLRQQVANLQRADQVAGIAAKELKRNLAERDEEISGLRTDLAFYSRLVGGNGQRDGLKVQGARTEPVKGSPNAWNVVITLTQNARRGEVLKGNLSVAVEGIQGSKVTTLEGPALGQPAAAQGPAFAFKYFQQIQGSFTLPAGFKPTRLRVVASPDGDEPVTRTIPWEDATRSDEVNDVQQ</sequence>
<protein>
    <submittedName>
        <fullName evidence="1">Uncharacterized protein</fullName>
    </submittedName>
</protein>
<accession>A0A0G9HDW4</accession>
<dbReference type="AlphaFoldDB" id="A0A0G9HDW4"/>
<reference evidence="2" key="1">
    <citation type="submission" date="2016-09" db="EMBL/GenBank/DDBJ databases">
        <authorList>
            <person name="Lysoe E."/>
        </authorList>
    </citation>
    <scope>NUCLEOTIDE SEQUENCE [LARGE SCALE GENOMIC DNA]</scope>
    <source>
        <strain evidence="2">LJ96T</strain>
    </source>
</reference>
<dbReference type="OrthoDB" id="7056878at2"/>
<evidence type="ECO:0000313" key="2">
    <source>
        <dbReference type="Proteomes" id="UP000182987"/>
    </source>
</evidence>
<keyword evidence="2" id="KW-1185">Reference proteome</keyword>
<dbReference type="Proteomes" id="UP000182987">
    <property type="component" value="Chromosome"/>
</dbReference>
<name>A0A0G9HDW4_9GAMM</name>
<dbReference type="RefSeq" id="WP_046966944.1">
    <property type="nucleotide sequence ID" value="NZ_JPLB01000020.1"/>
</dbReference>
<evidence type="ECO:0000313" key="1">
    <source>
        <dbReference type="EMBL" id="APG03495.1"/>
    </source>
</evidence>
<proteinExistence type="predicted"/>
<organism evidence="1 2">
    <name type="scientific">Luteibacter rhizovicinus DSM 16549</name>
    <dbReference type="NCBI Taxonomy" id="1440763"/>
    <lineage>
        <taxon>Bacteria</taxon>
        <taxon>Pseudomonadati</taxon>
        <taxon>Pseudomonadota</taxon>
        <taxon>Gammaproteobacteria</taxon>
        <taxon>Lysobacterales</taxon>
        <taxon>Rhodanobacteraceae</taxon>
        <taxon>Luteibacter</taxon>
    </lineage>
</organism>
<dbReference type="EMBL" id="CP017480">
    <property type="protein sequence ID" value="APG03495.1"/>
    <property type="molecule type" value="Genomic_DNA"/>
</dbReference>
<dbReference type="PATRIC" id="fig|1440763.5.peg.1081"/>